<dbReference type="EMBL" id="CP120863">
    <property type="protein sequence ID" value="WFE89409.1"/>
    <property type="molecule type" value="Genomic_DNA"/>
</dbReference>
<sequence>MFFDLVYLADIRFPGGTSTALFYELRAAAKAGLKVGLIPVASPILTKSRPPNLKLLNEIRRTKTTIVPQGVTPQCRLCLAYHPTLLDGQLKQVPRFKADTFALVAHQPPLNRFGEKAYDADQLSRVAGDLFGHGLTILPVGPTVRQGFEAQGLSAQLSADDWLNLIDVNDFPICDNREIDGPLIIGRHSRPGREKWPDPEEAVLAYPENNRYQFRMLGVGPEYLSELEKIPSNWHCLPFTTQPVSGFLKGLDAYSYFHSPAWIEAFGYCVLEALSAGLPTVLPNYFRDWFEDAALYAPPSQAPEHYDRILDDKTYRLEVSTNARKFASARFGLEQFEERFEKLAGKVHNLHAAGPSLKTRPPRQHVVLAVTSNGIGLGHLTRQLAVAKALGPDVKTVFFSLSEAVKVAQKMGHLVEFRPFHRRLGCRVDDWNDFFYRELRDALSFYRPELVSFDGNTPYSGLLEAISDYGDASSAWIRRGMWRAEAPEISRRASHFDLVVEPGEVAAPMDPGYARIGSDHLVHTDPVLLVDQAEMMTRATARRLLDLPQDATLGLVQLGSERNSDMSFARQAIDAVLERNRHVHFVEIKSPISPDYDREPNERYHRRTAYPLGLYLNGFDFAVSAAGYNSFHEFLASSLPTVFVPNKAPEMDLQETRAEYAVKAGWCLTCDTDDPFNLEGCLDEILQTQTRQDLQEKCRILSESWRGANQIADYFAVTAGLPTGSFSGRKRIGA</sequence>
<evidence type="ECO:0000313" key="2">
    <source>
        <dbReference type="EMBL" id="WFE89409.1"/>
    </source>
</evidence>
<name>A0ABY8F4Q7_9HYPH</name>
<proteinExistence type="predicted"/>
<gene>
    <name evidence="2" type="ORF">K1718_25185</name>
</gene>
<organism evidence="2 3">
    <name type="scientific">Roseibium porphyridii</name>
    <dbReference type="NCBI Taxonomy" id="2866279"/>
    <lineage>
        <taxon>Bacteria</taxon>
        <taxon>Pseudomonadati</taxon>
        <taxon>Pseudomonadota</taxon>
        <taxon>Alphaproteobacteria</taxon>
        <taxon>Hyphomicrobiales</taxon>
        <taxon>Stappiaceae</taxon>
        <taxon>Roseibium</taxon>
    </lineage>
</organism>
<dbReference type="RefSeq" id="WP_265680405.1">
    <property type="nucleotide sequence ID" value="NZ_CP120863.1"/>
</dbReference>
<dbReference type="Gene3D" id="3.40.50.2000">
    <property type="entry name" value="Glycogen Phosphorylase B"/>
    <property type="match status" value="2"/>
</dbReference>
<dbReference type="Pfam" id="PF04101">
    <property type="entry name" value="Glyco_tran_28_C"/>
    <property type="match status" value="1"/>
</dbReference>
<evidence type="ECO:0000313" key="3">
    <source>
        <dbReference type="Proteomes" id="UP001209803"/>
    </source>
</evidence>
<protein>
    <submittedName>
        <fullName evidence="2">Glycosyltransferase</fullName>
    </submittedName>
</protein>
<dbReference type="SUPFAM" id="SSF53756">
    <property type="entry name" value="UDP-Glycosyltransferase/glycogen phosphorylase"/>
    <property type="match status" value="2"/>
</dbReference>
<evidence type="ECO:0000259" key="1">
    <source>
        <dbReference type="Pfam" id="PF04101"/>
    </source>
</evidence>
<feature type="domain" description="Glycosyl transferase family 28 C-terminal" evidence="1">
    <location>
        <begin position="615"/>
        <end position="698"/>
    </location>
</feature>
<accession>A0ABY8F4Q7</accession>
<dbReference type="InterPro" id="IPR007235">
    <property type="entry name" value="Glyco_trans_28_C"/>
</dbReference>
<reference evidence="2 3" key="1">
    <citation type="submission" date="2023-03" db="EMBL/GenBank/DDBJ databases">
        <title>Roseibium porphyridii sp. nov. and Roseibium rhodosorbium sp. nov. isolated from marine algae, Porphyridium cruentum and Rhodosorus marinus, respectively.</title>
        <authorList>
            <person name="Lee M.W."/>
            <person name="Choi B.J."/>
            <person name="Lee J.K."/>
            <person name="Choi D.G."/>
            <person name="Baek J.H."/>
            <person name="Bayburt H."/>
            <person name="Kim J.M."/>
            <person name="Han D.M."/>
            <person name="Kim K.H."/>
            <person name="Jeon C.O."/>
        </authorList>
    </citation>
    <scope>NUCLEOTIDE SEQUENCE [LARGE SCALE GENOMIC DNA]</scope>
    <source>
        <strain evidence="2 3">KMA01</strain>
    </source>
</reference>
<dbReference type="Proteomes" id="UP001209803">
    <property type="component" value="Chromosome"/>
</dbReference>
<keyword evidence="3" id="KW-1185">Reference proteome</keyword>